<comment type="caution">
    <text evidence="2">The sequence shown here is derived from an EMBL/GenBank/DDBJ whole genome shotgun (WGS) entry which is preliminary data.</text>
</comment>
<reference evidence="2 3" key="1">
    <citation type="journal article" date="2016" name="Nat. Commun.">
        <title>Thousands of microbial genomes shed light on interconnected biogeochemical processes in an aquifer system.</title>
        <authorList>
            <person name="Anantharaman K."/>
            <person name="Brown C.T."/>
            <person name="Hug L.A."/>
            <person name="Sharon I."/>
            <person name="Castelle C.J."/>
            <person name="Probst A.J."/>
            <person name="Thomas B.C."/>
            <person name="Singh A."/>
            <person name="Wilkins M.J."/>
            <person name="Karaoz U."/>
            <person name="Brodie E.L."/>
            <person name="Williams K.H."/>
            <person name="Hubbard S.S."/>
            <person name="Banfield J.F."/>
        </authorList>
    </citation>
    <scope>NUCLEOTIDE SEQUENCE [LARGE SCALE GENOMIC DNA]</scope>
</reference>
<dbReference type="Pfam" id="PF01066">
    <property type="entry name" value="CDP-OH_P_transf"/>
    <property type="match status" value="1"/>
</dbReference>
<dbReference type="InterPro" id="IPR043130">
    <property type="entry name" value="CDP-OH_PTrfase_TM_dom"/>
</dbReference>
<feature type="transmembrane region" description="Helical" evidence="1">
    <location>
        <begin position="110"/>
        <end position="127"/>
    </location>
</feature>
<dbReference type="EMBL" id="MHNK01000019">
    <property type="protein sequence ID" value="OGZ43159.1"/>
    <property type="molecule type" value="Genomic_DNA"/>
</dbReference>
<feature type="transmembrane region" description="Helical" evidence="1">
    <location>
        <begin position="230"/>
        <end position="253"/>
    </location>
</feature>
<dbReference type="AlphaFoldDB" id="A0A1G2FYM6"/>
<feature type="transmembrane region" description="Helical" evidence="1">
    <location>
        <begin position="45"/>
        <end position="65"/>
    </location>
</feature>
<gene>
    <name evidence="2" type="ORF">A2719_00465</name>
</gene>
<feature type="transmembrane region" description="Helical" evidence="1">
    <location>
        <begin position="133"/>
        <end position="155"/>
    </location>
</feature>
<dbReference type="Gene3D" id="1.20.120.1760">
    <property type="match status" value="1"/>
</dbReference>
<feature type="transmembrane region" description="Helical" evidence="1">
    <location>
        <begin position="206"/>
        <end position="224"/>
    </location>
</feature>
<protein>
    <recommendedName>
        <fullName evidence="4">CDP-alcohol phosphatidyltransferase</fullName>
    </recommendedName>
</protein>
<dbReference type="Proteomes" id="UP000177480">
    <property type="component" value="Unassembled WGS sequence"/>
</dbReference>
<dbReference type="STRING" id="1802114.A2719_00465"/>
<feature type="transmembrane region" description="Helical" evidence="1">
    <location>
        <begin position="71"/>
        <end position="89"/>
    </location>
</feature>
<sequence length="280" mass="32569">MESIQELRENLQREKLEGRERPWGYRWFQRGPSIFLTWLLVRTPLAPNTITLLSIFSGLIGAYFFLCPNGILKLLALFLFYLHLILDRVDGEVARYKKRFSLKGIYLDELNHYIIPPLFFLSLAWGLKDTTAYSESIILLAGMLAGFSSILLRLTHNLPYGIFLKKYIKHRDIFPLPPFSPTISSIRANHSFLYPILRFLHQFQDFFLTIVFFAITLLMEQYAVKNGFLFPYTSLLLFGYAVYLPCIVLENIAKGVRTIEARMKESISTLETTPYNETQQ</sequence>
<proteinExistence type="predicted"/>
<dbReference type="GO" id="GO:0016020">
    <property type="term" value="C:membrane"/>
    <property type="evidence" value="ECO:0007669"/>
    <property type="project" value="InterPro"/>
</dbReference>
<evidence type="ECO:0000313" key="2">
    <source>
        <dbReference type="EMBL" id="OGZ43159.1"/>
    </source>
</evidence>
<keyword evidence="1" id="KW-0472">Membrane</keyword>
<organism evidence="2 3">
    <name type="scientific">Candidatus Ryanbacteria bacterium RIFCSPHIGHO2_01_FULL_45_22</name>
    <dbReference type="NCBI Taxonomy" id="1802114"/>
    <lineage>
        <taxon>Bacteria</taxon>
        <taxon>Candidatus Ryaniibacteriota</taxon>
    </lineage>
</organism>
<name>A0A1G2FYM6_9BACT</name>
<evidence type="ECO:0008006" key="4">
    <source>
        <dbReference type="Google" id="ProtNLM"/>
    </source>
</evidence>
<accession>A0A1G2FYM6</accession>
<dbReference type="GO" id="GO:0008654">
    <property type="term" value="P:phospholipid biosynthetic process"/>
    <property type="evidence" value="ECO:0007669"/>
    <property type="project" value="InterPro"/>
</dbReference>
<evidence type="ECO:0000313" key="3">
    <source>
        <dbReference type="Proteomes" id="UP000177480"/>
    </source>
</evidence>
<dbReference type="InterPro" id="IPR000462">
    <property type="entry name" value="CDP-OH_P_trans"/>
</dbReference>
<evidence type="ECO:0000256" key="1">
    <source>
        <dbReference type="SAM" id="Phobius"/>
    </source>
</evidence>
<keyword evidence="1" id="KW-0812">Transmembrane</keyword>
<keyword evidence="1" id="KW-1133">Transmembrane helix</keyword>
<dbReference type="GO" id="GO:0016780">
    <property type="term" value="F:phosphotransferase activity, for other substituted phosphate groups"/>
    <property type="evidence" value="ECO:0007669"/>
    <property type="project" value="InterPro"/>
</dbReference>